<feature type="region of interest" description="Disordered" evidence="1">
    <location>
        <begin position="25"/>
        <end position="71"/>
    </location>
</feature>
<dbReference type="PROSITE" id="PS51257">
    <property type="entry name" value="PROKAR_LIPOPROTEIN"/>
    <property type="match status" value="1"/>
</dbReference>
<evidence type="ECO:0000256" key="2">
    <source>
        <dbReference type="SAM" id="SignalP"/>
    </source>
</evidence>
<evidence type="ECO:0000313" key="3">
    <source>
        <dbReference type="EMBL" id="GAA4063714.1"/>
    </source>
</evidence>
<dbReference type="Proteomes" id="UP001500683">
    <property type="component" value="Unassembled WGS sequence"/>
</dbReference>
<proteinExistence type="predicted"/>
<protein>
    <recommendedName>
        <fullName evidence="5">PASTA domain-containing protein</fullName>
    </recommendedName>
</protein>
<evidence type="ECO:0000256" key="1">
    <source>
        <dbReference type="SAM" id="MobiDB-lite"/>
    </source>
</evidence>
<keyword evidence="2" id="KW-0732">Signal</keyword>
<feature type="chain" id="PRO_5045985232" description="PASTA domain-containing protein" evidence="2">
    <location>
        <begin position="21"/>
        <end position="141"/>
    </location>
</feature>
<feature type="signal peptide" evidence="2">
    <location>
        <begin position="1"/>
        <end position="20"/>
    </location>
</feature>
<dbReference type="RefSeq" id="WP_344943186.1">
    <property type="nucleotide sequence ID" value="NZ_BAAAZG010000006.1"/>
</dbReference>
<reference evidence="4" key="1">
    <citation type="journal article" date="2019" name="Int. J. Syst. Evol. Microbiol.">
        <title>The Global Catalogue of Microorganisms (GCM) 10K type strain sequencing project: providing services to taxonomists for standard genome sequencing and annotation.</title>
        <authorList>
            <consortium name="The Broad Institute Genomics Platform"/>
            <consortium name="The Broad Institute Genome Sequencing Center for Infectious Disease"/>
            <person name="Wu L."/>
            <person name="Ma J."/>
        </authorList>
    </citation>
    <scope>NUCLEOTIDE SEQUENCE [LARGE SCALE GENOMIC DNA]</scope>
    <source>
        <strain evidence="4">JCM 16702</strain>
    </source>
</reference>
<feature type="compositionally biased region" description="Polar residues" evidence="1">
    <location>
        <begin position="130"/>
        <end position="141"/>
    </location>
</feature>
<accession>A0ABP7VBK1</accession>
<organism evidence="3 4">
    <name type="scientific">Actinomadura miaoliensis</name>
    <dbReference type="NCBI Taxonomy" id="430685"/>
    <lineage>
        <taxon>Bacteria</taxon>
        <taxon>Bacillati</taxon>
        <taxon>Actinomycetota</taxon>
        <taxon>Actinomycetes</taxon>
        <taxon>Streptosporangiales</taxon>
        <taxon>Thermomonosporaceae</taxon>
        <taxon>Actinomadura</taxon>
    </lineage>
</organism>
<name>A0ABP7VBK1_9ACTN</name>
<evidence type="ECO:0008006" key="5">
    <source>
        <dbReference type="Google" id="ProtNLM"/>
    </source>
</evidence>
<dbReference type="EMBL" id="BAAAZG010000006">
    <property type="protein sequence ID" value="GAA4063714.1"/>
    <property type="molecule type" value="Genomic_DNA"/>
</dbReference>
<sequence>MPKNAGVVIAAVAALPLFLAACGGGDDSSGSAAPSKPGTQGTTPATPGGQMVTQTNQPSGPPQKPAGKIDRAKVLEYAKCMRANGLKNFPDPDAAGALQMNGDLVDPASPKFQKAQQKCGSLMPGGGAPTSISTRGPESGS</sequence>
<evidence type="ECO:0000313" key="4">
    <source>
        <dbReference type="Proteomes" id="UP001500683"/>
    </source>
</evidence>
<feature type="compositionally biased region" description="Low complexity" evidence="1">
    <location>
        <begin position="28"/>
        <end position="50"/>
    </location>
</feature>
<gene>
    <name evidence="3" type="ORF">GCM10022214_16570</name>
</gene>
<feature type="region of interest" description="Disordered" evidence="1">
    <location>
        <begin position="117"/>
        <end position="141"/>
    </location>
</feature>
<comment type="caution">
    <text evidence="3">The sequence shown here is derived from an EMBL/GenBank/DDBJ whole genome shotgun (WGS) entry which is preliminary data.</text>
</comment>
<keyword evidence="4" id="KW-1185">Reference proteome</keyword>